<gene>
    <name evidence="3" type="primary">yegE</name>
    <name evidence="3" type="ORF">THS5294_03612</name>
</gene>
<feature type="coiled-coil region" evidence="1">
    <location>
        <begin position="139"/>
        <end position="166"/>
    </location>
</feature>
<dbReference type="PANTHER" id="PTHR46663">
    <property type="entry name" value="DIGUANYLATE CYCLASE DGCT-RELATED"/>
    <property type="match status" value="1"/>
</dbReference>
<keyword evidence="1" id="KW-0175">Coiled coil</keyword>
<dbReference type="eggNOG" id="COG2199">
    <property type="taxonomic scope" value="Bacteria"/>
</dbReference>
<dbReference type="RefSeq" id="WP_058124758.1">
    <property type="nucleotide sequence ID" value="NZ_CYRX01000033.1"/>
</dbReference>
<dbReference type="Proteomes" id="UP000051298">
    <property type="component" value="Unassembled WGS sequence"/>
</dbReference>
<keyword evidence="3" id="KW-0548">Nucleotidyltransferase</keyword>
<evidence type="ECO:0000256" key="1">
    <source>
        <dbReference type="SAM" id="Coils"/>
    </source>
</evidence>
<dbReference type="Pfam" id="PF00990">
    <property type="entry name" value="GGDEF"/>
    <property type="match status" value="1"/>
</dbReference>
<dbReference type="FunFam" id="3.30.70.270:FF:000001">
    <property type="entry name" value="Diguanylate cyclase domain protein"/>
    <property type="match status" value="1"/>
</dbReference>
<dbReference type="InterPro" id="IPR029787">
    <property type="entry name" value="Nucleotide_cyclase"/>
</dbReference>
<proteinExistence type="predicted"/>
<keyword evidence="3" id="KW-0808">Transferase</keyword>
<dbReference type="CDD" id="cd01949">
    <property type="entry name" value="GGDEF"/>
    <property type="match status" value="1"/>
</dbReference>
<dbReference type="InterPro" id="IPR000160">
    <property type="entry name" value="GGDEF_dom"/>
</dbReference>
<dbReference type="InterPro" id="IPR042463">
    <property type="entry name" value="HNOB_dom_associated_sf"/>
</dbReference>
<feature type="domain" description="GGDEF" evidence="2">
    <location>
        <begin position="192"/>
        <end position="326"/>
    </location>
</feature>
<dbReference type="EC" id="2.7.7.65" evidence="3"/>
<sequence length="336" mass="37183">MTSTVSLGFDALDGLMPMHILIDKLGVIMHAGPTAVRLRPEHDLLGMRLFDVLTCVRPACDGGFEDFRQVIGQPLKLQFRAAPHTRLRGLLHPLDDGQLLLNLSLGYSVVEAVSDYALTSRDFSHCDPTVEMLFLIEAKSAALSESKKLNARLDEAREAAQTQAETDALTGLHNRRAMDQRLCDMTQSRRRTEFGLMHLDLDFFKQVNDTHGHAAGDHVLLKVASILREETRANDLVARVGGDEFVLIFPDCTDVTLLDTIAARIIARLEEPIPFGSKQCRISASIGTTISSLYSEPDPDRMLSDADTALYQSKNAGRARHTLFKDAFEADDMVAH</sequence>
<dbReference type="PANTHER" id="PTHR46663:SF4">
    <property type="entry name" value="DIGUANYLATE CYCLASE DGCT-RELATED"/>
    <property type="match status" value="1"/>
</dbReference>
<evidence type="ECO:0000313" key="3">
    <source>
        <dbReference type="EMBL" id="CUH62298.1"/>
    </source>
</evidence>
<dbReference type="AlphaFoldDB" id="A0A0N7LU23"/>
<dbReference type="PROSITE" id="PS50887">
    <property type="entry name" value="GGDEF"/>
    <property type="match status" value="1"/>
</dbReference>
<dbReference type="EMBL" id="CYRX01000033">
    <property type="protein sequence ID" value="CUH62298.1"/>
    <property type="molecule type" value="Genomic_DNA"/>
</dbReference>
<dbReference type="InterPro" id="IPR052163">
    <property type="entry name" value="DGC-Regulatory_Protein"/>
</dbReference>
<organism evidence="3 4">
    <name type="scientific">Thalassobacter stenotrophicus</name>
    <dbReference type="NCBI Taxonomy" id="266809"/>
    <lineage>
        <taxon>Bacteria</taxon>
        <taxon>Pseudomonadati</taxon>
        <taxon>Pseudomonadota</taxon>
        <taxon>Alphaproteobacteria</taxon>
        <taxon>Rhodobacterales</taxon>
        <taxon>Roseobacteraceae</taxon>
        <taxon>Thalassobacter</taxon>
    </lineage>
</organism>
<name>A0A0N7LU23_9RHOB</name>
<dbReference type="Gene3D" id="3.30.70.270">
    <property type="match status" value="1"/>
</dbReference>
<evidence type="ECO:0000259" key="2">
    <source>
        <dbReference type="PROSITE" id="PS50887"/>
    </source>
</evidence>
<dbReference type="GO" id="GO:0052621">
    <property type="term" value="F:diguanylate cyclase activity"/>
    <property type="evidence" value="ECO:0007669"/>
    <property type="project" value="UniProtKB-EC"/>
</dbReference>
<dbReference type="InterPro" id="IPR043128">
    <property type="entry name" value="Rev_trsase/Diguanyl_cyclase"/>
</dbReference>
<dbReference type="SUPFAM" id="SSF55073">
    <property type="entry name" value="Nucleotide cyclase"/>
    <property type="match status" value="1"/>
</dbReference>
<accession>A0A0N7LU23</accession>
<dbReference type="STRING" id="266809.PM03_03425"/>
<dbReference type="NCBIfam" id="TIGR00254">
    <property type="entry name" value="GGDEF"/>
    <property type="match status" value="1"/>
</dbReference>
<protein>
    <submittedName>
        <fullName evidence="3">Putative diguanylate cyclase YegE</fullName>
        <ecNumber evidence="3">2.7.7.65</ecNumber>
    </submittedName>
</protein>
<dbReference type="SMART" id="SM00267">
    <property type="entry name" value="GGDEF"/>
    <property type="match status" value="1"/>
</dbReference>
<evidence type="ECO:0000313" key="4">
    <source>
        <dbReference type="Proteomes" id="UP000051298"/>
    </source>
</evidence>
<reference evidence="3 4" key="1">
    <citation type="submission" date="2015-09" db="EMBL/GenBank/DDBJ databases">
        <authorList>
            <consortium name="Swine Surveillance"/>
        </authorList>
    </citation>
    <scope>NUCLEOTIDE SEQUENCE [LARGE SCALE GENOMIC DNA]</scope>
    <source>
        <strain evidence="3 4">CECT 5294</strain>
    </source>
</reference>
<dbReference type="Gene3D" id="3.30.450.260">
    <property type="entry name" value="Haem NO binding associated domain"/>
    <property type="match status" value="1"/>
</dbReference>